<protein>
    <submittedName>
        <fullName evidence="1">Dynamin-like protein</fullName>
    </submittedName>
</protein>
<proteinExistence type="predicted"/>
<comment type="caution">
    <text evidence="1">The sequence shown here is derived from an EMBL/GenBank/DDBJ whole genome shotgun (WGS) entry which is preliminary data.</text>
</comment>
<dbReference type="EMBL" id="BKCP01000001">
    <property type="protein sequence ID" value="GER24993.1"/>
    <property type="molecule type" value="Genomic_DNA"/>
</dbReference>
<sequence length="132" mass="15176">MREANRDLGSLGLPRVSVEVEPPRDHEFIVKPSLDIGDWQNDAAHDLVPARSQTILDRDQQVVFERLGHHKHQILVPERVRQPTTASWRGYPRPQNLIPNLNFCEKLRIPHHVHGRAFVSQDHILGLDNTNP</sequence>
<evidence type="ECO:0000313" key="1">
    <source>
        <dbReference type="EMBL" id="GER24993.1"/>
    </source>
</evidence>
<reference evidence="2" key="1">
    <citation type="journal article" date="2019" name="Curr. Biol.">
        <title>Genome Sequence of Striga asiatica Provides Insight into the Evolution of Plant Parasitism.</title>
        <authorList>
            <person name="Yoshida S."/>
            <person name="Kim S."/>
            <person name="Wafula E.K."/>
            <person name="Tanskanen J."/>
            <person name="Kim Y.M."/>
            <person name="Honaas L."/>
            <person name="Yang Z."/>
            <person name="Spallek T."/>
            <person name="Conn C.E."/>
            <person name="Ichihashi Y."/>
            <person name="Cheong K."/>
            <person name="Cui S."/>
            <person name="Der J.P."/>
            <person name="Gundlach H."/>
            <person name="Jiao Y."/>
            <person name="Hori C."/>
            <person name="Ishida J.K."/>
            <person name="Kasahara H."/>
            <person name="Kiba T."/>
            <person name="Kim M.S."/>
            <person name="Koo N."/>
            <person name="Laohavisit A."/>
            <person name="Lee Y.H."/>
            <person name="Lumba S."/>
            <person name="McCourt P."/>
            <person name="Mortimer J.C."/>
            <person name="Mutuku J.M."/>
            <person name="Nomura T."/>
            <person name="Sasaki-Sekimoto Y."/>
            <person name="Seto Y."/>
            <person name="Wang Y."/>
            <person name="Wakatake T."/>
            <person name="Sakakibara H."/>
            <person name="Demura T."/>
            <person name="Yamaguchi S."/>
            <person name="Yoneyama K."/>
            <person name="Manabe R.I."/>
            <person name="Nelson D.C."/>
            <person name="Schulman A.H."/>
            <person name="Timko M.P."/>
            <person name="dePamphilis C.W."/>
            <person name="Choi D."/>
            <person name="Shirasu K."/>
        </authorList>
    </citation>
    <scope>NUCLEOTIDE SEQUENCE [LARGE SCALE GENOMIC DNA]</scope>
    <source>
        <strain evidence="2">cv. UVA1</strain>
    </source>
</reference>
<organism evidence="1 2">
    <name type="scientific">Striga asiatica</name>
    <name type="common">Asiatic witchweed</name>
    <name type="synonym">Buchnera asiatica</name>
    <dbReference type="NCBI Taxonomy" id="4170"/>
    <lineage>
        <taxon>Eukaryota</taxon>
        <taxon>Viridiplantae</taxon>
        <taxon>Streptophyta</taxon>
        <taxon>Embryophyta</taxon>
        <taxon>Tracheophyta</taxon>
        <taxon>Spermatophyta</taxon>
        <taxon>Magnoliopsida</taxon>
        <taxon>eudicotyledons</taxon>
        <taxon>Gunneridae</taxon>
        <taxon>Pentapetalae</taxon>
        <taxon>asterids</taxon>
        <taxon>lamiids</taxon>
        <taxon>Lamiales</taxon>
        <taxon>Orobanchaceae</taxon>
        <taxon>Buchnereae</taxon>
        <taxon>Striga</taxon>
    </lineage>
</organism>
<evidence type="ECO:0000313" key="2">
    <source>
        <dbReference type="Proteomes" id="UP000325081"/>
    </source>
</evidence>
<gene>
    <name evidence="1" type="ORF">STAS_00544</name>
</gene>
<name>A0A5A7NWY7_STRAF</name>
<dbReference type="Proteomes" id="UP000325081">
    <property type="component" value="Unassembled WGS sequence"/>
</dbReference>
<keyword evidence="2" id="KW-1185">Reference proteome</keyword>
<accession>A0A5A7NWY7</accession>
<dbReference type="AlphaFoldDB" id="A0A5A7NWY7"/>